<dbReference type="STRING" id="574650.SAMN04487966_104260"/>
<accession>A0A1I7ML96</accession>
<evidence type="ECO:0000313" key="2">
    <source>
        <dbReference type="Proteomes" id="UP000198881"/>
    </source>
</evidence>
<organism evidence="1 2">
    <name type="scientific">Micrococcus terreus</name>
    <dbReference type="NCBI Taxonomy" id="574650"/>
    <lineage>
        <taxon>Bacteria</taxon>
        <taxon>Bacillati</taxon>
        <taxon>Actinomycetota</taxon>
        <taxon>Actinomycetes</taxon>
        <taxon>Micrococcales</taxon>
        <taxon>Micrococcaceae</taxon>
        <taxon>Micrococcus</taxon>
    </lineage>
</organism>
<dbReference type="AlphaFoldDB" id="A0A1I7ML96"/>
<dbReference type="Proteomes" id="UP000198881">
    <property type="component" value="Unassembled WGS sequence"/>
</dbReference>
<dbReference type="EMBL" id="FPCG01000004">
    <property type="protein sequence ID" value="SFV22678.1"/>
    <property type="molecule type" value="Genomic_DNA"/>
</dbReference>
<dbReference type="RefSeq" id="WP_091696614.1">
    <property type="nucleotide sequence ID" value="NZ_CBDRLN010000015.1"/>
</dbReference>
<name>A0A1I7ML96_9MICC</name>
<gene>
    <name evidence="1" type="ORF">SAMN04487966_104260</name>
</gene>
<evidence type="ECO:0000313" key="1">
    <source>
        <dbReference type="EMBL" id="SFV22678.1"/>
    </source>
</evidence>
<protein>
    <recommendedName>
        <fullName evidence="3">EspG family protein</fullName>
    </recommendedName>
</protein>
<sequence length="277" mass="30269">MTTSQQHTLELSVEAFEMLGASLGPLDGDPSQPVRDIIALDGRTVIDQGRPRAGYEDLCNSLVDAQGMAVITLSEVADSPRSGKLLDGPGPDPVRASFVWWSHYGMTTAEPILQGYRLHLEGAGGLYRFLLDATGLGPRPEPSAPVRLKPSREVMQGFALEDSQAPDGEAARRALAHDLEASWPELADDIRTGTYRQVTVAAQFNGVDGLKETGTWYLDSPQGLLVHVEEPRSFRANRHTLVSSPSWQLWAELLETLPTPQDVEVWLEEAATTHFTS</sequence>
<evidence type="ECO:0008006" key="3">
    <source>
        <dbReference type="Google" id="ProtNLM"/>
    </source>
</evidence>
<keyword evidence="2" id="KW-1185">Reference proteome</keyword>
<proteinExistence type="predicted"/>
<reference evidence="1 2" key="1">
    <citation type="submission" date="2016-10" db="EMBL/GenBank/DDBJ databases">
        <authorList>
            <person name="de Groot N.N."/>
        </authorList>
    </citation>
    <scope>NUCLEOTIDE SEQUENCE [LARGE SCALE GENOMIC DNA]</scope>
    <source>
        <strain evidence="1 2">CGMCC 1.7054</strain>
    </source>
</reference>